<dbReference type="InterPro" id="IPR041577">
    <property type="entry name" value="RT_RNaseH_2"/>
</dbReference>
<accession>A0A161ZKJ6</accession>
<dbReference type="CDD" id="cd01647">
    <property type="entry name" value="RT_LTR"/>
    <property type="match status" value="1"/>
</dbReference>
<dbReference type="InterPro" id="IPR053134">
    <property type="entry name" value="RNA-dir_DNA_polymerase"/>
</dbReference>
<dbReference type="Gene3D" id="2.40.70.10">
    <property type="entry name" value="Acid Proteases"/>
    <property type="match status" value="1"/>
</dbReference>
<dbReference type="OMA" id="WISKWAV"/>
<evidence type="ECO:0008006" key="5">
    <source>
        <dbReference type="Google" id="ProtNLM"/>
    </source>
</evidence>
<dbReference type="STRING" id="79200.A0A161ZKJ6"/>
<protein>
    <recommendedName>
        <fullName evidence="5">Reverse transcriptase domain-containing protein</fullName>
    </recommendedName>
</protein>
<reference evidence="4" key="1">
    <citation type="journal article" date="2016" name="Nat. Genet.">
        <title>A high-quality carrot genome assembly provides new insights into carotenoid accumulation and asterid genome evolution.</title>
        <authorList>
            <person name="Iorizzo M."/>
            <person name="Ellison S."/>
            <person name="Senalik D."/>
            <person name="Zeng P."/>
            <person name="Satapoomin P."/>
            <person name="Huang J."/>
            <person name="Bowman M."/>
            <person name="Iovene M."/>
            <person name="Sanseverino W."/>
            <person name="Cavagnaro P."/>
            <person name="Yildiz M."/>
            <person name="Macko-Podgorni A."/>
            <person name="Moranska E."/>
            <person name="Grzebelus E."/>
            <person name="Grzebelus D."/>
            <person name="Ashrafi H."/>
            <person name="Zheng Z."/>
            <person name="Cheng S."/>
            <person name="Spooner D."/>
            <person name="Van Deynze A."/>
            <person name="Simon P."/>
        </authorList>
    </citation>
    <scope>NUCLEOTIDE SEQUENCE [LARGE SCALE GENOMIC DNA]</scope>
    <source>
        <tissue evidence="4">Leaf</tissue>
    </source>
</reference>
<evidence type="ECO:0000256" key="1">
    <source>
        <dbReference type="SAM" id="MobiDB-lite"/>
    </source>
</evidence>
<evidence type="ECO:0000313" key="4">
    <source>
        <dbReference type="EMBL" id="KZM87642.1"/>
    </source>
</evidence>
<dbReference type="InterPro" id="IPR043502">
    <property type="entry name" value="DNA/RNA_pol_sf"/>
</dbReference>
<dbReference type="PANTHER" id="PTHR24559:SF444">
    <property type="entry name" value="REVERSE TRANSCRIPTASE DOMAIN-CONTAINING PROTEIN"/>
    <property type="match status" value="1"/>
</dbReference>
<dbReference type="EMBL" id="LNRQ01000007">
    <property type="protein sequence ID" value="KZM87642.1"/>
    <property type="molecule type" value="Genomic_DNA"/>
</dbReference>
<gene>
    <name evidence="4" type="ORF">DCAR_031921</name>
</gene>
<dbReference type="Gene3D" id="3.30.70.270">
    <property type="match status" value="2"/>
</dbReference>
<dbReference type="InterPro" id="IPR000477">
    <property type="entry name" value="RT_dom"/>
</dbReference>
<dbReference type="Pfam" id="PF00078">
    <property type="entry name" value="RVT_1"/>
    <property type="match status" value="1"/>
</dbReference>
<dbReference type="CDD" id="cd00303">
    <property type="entry name" value="retropepsin_like"/>
    <property type="match status" value="1"/>
</dbReference>
<comment type="caution">
    <text evidence="4">The sequence shown here is derived from an EMBL/GenBank/DDBJ whole genome shotgun (WGS) entry which is preliminary data.</text>
</comment>
<sequence length="777" mass="88460">MKIPDYKKNSDKYCDYHRDNGHNTDECYHLKKLIERMVKAGDLNQYVKDLRDRLGPKEDKGKAPEEGERYRGEVRTIFGGTILDRSSKTAKKKYARQVYNLYSINSTKQSYPIMFSQEDYEDVMLPHEDPLVINPVIGQNKIWKVLVDGGSSVNVLYYNTYQKMNLEGKQIDTCYEAPLYGFGNQPVPIEGTIHLPLLLGKSPYTVEKQVKFYVVRVESPFNAILGRPVLTAFEAIASIPHLKLKFPTEKGVGEMRGDQKAARIIMLEDLEKDKDLGGAEGNKRRRAEDGPGGSGHALHIELEKFGNDLSNPIAEPGTETEEVELYAGCSGKMVRIGKDMEPGLKEKVIDVVRRYHDVFAWGPEDMPGLDESIARHRLNVHPQAVPVKQKKRNFAVERQKVIEAEVEKLLEAKFIEEIEYPEWLANVVVVKKSNNKWRMCVDYTDLNKNCPKDHYPLPNIDQLIDATSGYQILSFLDAFSGYHQIAMDAEDIPKTTFITPKGTYAYIKMPFGLKNAGATFQRMVNKVFADQIGRNMECYVDDMIVKSLFRDHADDLKECFETLRRNNMKINPAKCTFGVCSGKFLGYMVSARGIEANPEKIKAVLEMEAPKTIRDIQKLTGRLAALRRFISRSAEKALPFFEVLKGAKNFEWGPNCIKAFEEIKEYLVKAPPLLRPDPKETLQLYLAVSDRTLGAVLVKEHEKNQHPVFYVSHMLRDAETRYPNAEKFAYGLVMASRKLRHYFQGRTSGHRPTFEEDPQPTGGFGQSRRLVCRIGGI</sequence>
<dbReference type="SUPFAM" id="SSF50630">
    <property type="entry name" value="Acid proteases"/>
    <property type="match status" value="1"/>
</dbReference>
<feature type="region of interest" description="Disordered" evidence="1">
    <location>
        <begin position="275"/>
        <end position="297"/>
    </location>
</feature>
<dbReference type="Pfam" id="PF17919">
    <property type="entry name" value="RT_RNaseH_2"/>
    <property type="match status" value="1"/>
</dbReference>
<dbReference type="Gene3D" id="3.10.10.10">
    <property type="entry name" value="HIV Type 1 Reverse Transcriptase, subunit A, domain 1"/>
    <property type="match status" value="1"/>
</dbReference>
<dbReference type="InterPro" id="IPR043128">
    <property type="entry name" value="Rev_trsase/Diguanyl_cyclase"/>
</dbReference>
<name>A0A161ZKJ6_DAUCS</name>
<dbReference type="Gene3D" id="3.10.20.370">
    <property type="match status" value="1"/>
</dbReference>
<feature type="domain" description="Reverse transcriptase" evidence="2">
    <location>
        <begin position="431"/>
        <end position="588"/>
    </location>
</feature>
<proteinExistence type="predicted"/>
<organism evidence="4">
    <name type="scientific">Daucus carota subsp. sativus</name>
    <name type="common">Carrot</name>
    <dbReference type="NCBI Taxonomy" id="79200"/>
    <lineage>
        <taxon>Eukaryota</taxon>
        <taxon>Viridiplantae</taxon>
        <taxon>Streptophyta</taxon>
        <taxon>Embryophyta</taxon>
        <taxon>Tracheophyta</taxon>
        <taxon>Spermatophyta</taxon>
        <taxon>Magnoliopsida</taxon>
        <taxon>eudicotyledons</taxon>
        <taxon>Gunneridae</taxon>
        <taxon>Pentapetalae</taxon>
        <taxon>asterids</taxon>
        <taxon>campanulids</taxon>
        <taxon>Apiales</taxon>
        <taxon>Apiaceae</taxon>
        <taxon>Apioideae</taxon>
        <taxon>Scandiceae</taxon>
        <taxon>Daucinae</taxon>
        <taxon>Daucus</taxon>
        <taxon>Daucus sect. Daucus</taxon>
    </lineage>
</organism>
<dbReference type="SUPFAM" id="SSF56672">
    <property type="entry name" value="DNA/RNA polymerases"/>
    <property type="match status" value="1"/>
</dbReference>
<evidence type="ECO:0000259" key="3">
    <source>
        <dbReference type="Pfam" id="PF17919"/>
    </source>
</evidence>
<dbReference type="PANTHER" id="PTHR24559">
    <property type="entry name" value="TRANSPOSON TY3-I GAG-POL POLYPROTEIN"/>
    <property type="match status" value="1"/>
</dbReference>
<feature type="domain" description="Reverse transcriptase/retrotransposon-derived protein RNase H-like" evidence="3">
    <location>
        <begin position="652"/>
        <end position="746"/>
    </location>
</feature>
<dbReference type="InterPro" id="IPR021109">
    <property type="entry name" value="Peptidase_aspartic_dom_sf"/>
</dbReference>
<dbReference type="Gramene" id="KZM87642">
    <property type="protein sequence ID" value="KZM87642"/>
    <property type="gene ID" value="DCAR_031921"/>
</dbReference>
<evidence type="ECO:0000259" key="2">
    <source>
        <dbReference type="Pfam" id="PF00078"/>
    </source>
</evidence>
<dbReference type="AlphaFoldDB" id="A0A161ZKJ6"/>